<dbReference type="PROSITE" id="PS51210">
    <property type="entry name" value="PLA2C"/>
    <property type="match status" value="1"/>
</dbReference>
<dbReference type="AlphaFoldDB" id="A0A8H6SN44"/>
<dbReference type="Proteomes" id="UP000636479">
    <property type="component" value="Unassembled WGS sequence"/>
</dbReference>
<organism evidence="11 12">
    <name type="scientific">Mycena indigotica</name>
    <dbReference type="NCBI Taxonomy" id="2126181"/>
    <lineage>
        <taxon>Eukaryota</taxon>
        <taxon>Fungi</taxon>
        <taxon>Dikarya</taxon>
        <taxon>Basidiomycota</taxon>
        <taxon>Agaricomycotina</taxon>
        <taxon>Agaricomycetes</taxon>
        <taxon>Agaricomycetidae</taxon>
        <taxon>Agaricales</taxon>
        <taxon>Marasmiineae</taxon>
        <taxon>Mycenaceae</taxon>
        <taxon>Mycena</taxon>
    </lineage>
</organism>
<comment type="caution">
    <text evidence="11">The sequence shown here is derived from an EMBL/GenBank/DDBJ whole genome shotgun (WGS) entry which is preliminary data.</text>
</comment>
<evidence type="ECO:0000256" key="5">
    <source>
        <dbReference type="ARBA" id="ARBA00022963"/>
    </source>
</evidence>
<evidence type="ECO:0000256" key="3">
    <source>
        <dbReference type="ARBA" id="ARBA00022729"/>
    </source>
</evidence>
<accession>A0A8H6SN44</accession>
<keyword evidence="12" id="KW-1185">Reference proteome</keyword>
<name>A0A8H6SN44_9AGAR</name>
<dbReference type="RefSeq" id="XP_037219905.1">
    <property type="nucleotide sequence ID" value="XM_037364261.1"/>
</dbReference>
<dbReference type="SUPFAM" id="SSF52151">
    <property type="entry name" value="FabD/lysophospholipase-like"/>
    <property type="match status" value="1"/>
</dbReference>
<feature type="domain" description="PLA2c" evidence="10">
    <location>
        <begin position="24"/>
        <end position="591"/>
    </location>
</feature>
<evidence type="ECO:0000256" key="2">
    <source>
        <dbReference type="ARBA" id="ARBA00013274"/>
    </source>
</evidence>
<reference evidence="11" key="1">
    <citation type="submission" date="2020-05" db="EMBL/GenBank/DDBJ databases">
        <title>Mycena genomes resolve the evolution of fungal bioluminescence.</title>
        <authorList>
            <person name="Tsai I.J."/>
        </authorList>
    </citation>
    <scope>NUCLEOTIDE SEQUENCE</scope>
    <source>
        <strain evidence="11">171206Taipei</strain>
    </source>
</reference>
<dbReference type="Gene3D" id="3.40.1090.10">
    <property type="entry name" value="Cytosolic phospholipase A2 catalytic domain"/>
    <property type="match status" value="1"/>
</dbReference>
<dbReference type="Pfam" id="PF01735">
    <property type="entry name" value="PLA2_B"/>
    <property type="match status" value="1"/>
</dbReference>
<dbReference type="GO" id="GO:0004623">
    <property type="term" value="F:phospholipase A2 activity"/>
    <property type="evidence" value="ECO:0007669"/>
    <property type="project" value="TreeGrafter"/>
</dbReference>
<keyword evidence="4 8" id="KW-0378">Hydrolase</keyword>
<evidence type="ECO:0000313" key="11">
    <source>
        <dbReference type="EMBL" id="KAF7301905.1"/>
    </source>
</evidence>
<sequence length="594" mass="63805">MAFVLLFKLLMGSAAVATGLTVQRCPPKFELVRRGQTISTAERKYTSQRREHVLPDAFSAYLSNVKGTGVALPSYVDSILESRDKLPNVGLSISGGGHRAALFGAGVINALDARNASSVRKGTGGLLQAISHIAGLSGGSWTVTSLAQANFPTIQKLIFGDGENYGGWITELDLRAPAQDPVKQTEYVQQLLGEITVKAKHFPVSAGDIWGRTLARHFTNGTTLANFFTNGTHGSGILLSDLIKLPTFASHLQPLPHITINLASKHITGPSFPAGSLKLLPLNTPMFEANLFEFGSYDDALAAHTPLKYLGTTNNSICVQGFDEAMFITATTSNPFLLFNITANILAANTANYTTFINQTFPQSPNIRLDTNNYPNPFFGVAPETFADSEETILAMCDGGLDGQITPYQPMLVKEREIDVIIGVDAANDVPENYAVGASLIATQQRMQIFAEGLATFPSVPASLDVFASQSLLSRPAFFGCTPSTPSSQKPTGPIVVYLANGAPPRDGSAPLTNTSSFQFIYPEEQIQGMLAQTFTIATQGARIGDSLEDPEWAACLACAVVDRERERGGIKRSGVCDSCFTRYCWLEEGRELA</sequence>
<comment type="catalytic activity">
    <reaction evidence="9">
        <text>a 1-acyl-sn-glycero-3-phosphocholine + H2O = sn-glycerol 3-phosphocholine + a fatty acid + H(+)</text>
        <dbReference type="Rhea" id="RHEA:15177"/>
        <dbReference type="ChEBI" id="CHEBI:15377"/>
        <dbReference type="ChEBI" id="CHEBI:15378"/>
        <dbReference type="ChEBI" id="CHEBI:16870"/>
        <dbReference type="ChEBI" id="CHEBI:28868"/>
        <dbReference type="ChEBI" id="CHEBI:58168"/>
        <dbReference type="EC" id="3.1.1.5"/>
    </reaction>
</comment>
<dbReference type="EMBL" id="JACAZF010000006">
    <property type="protein sequence ID" value="KAF7301905.1"/>
    <property type="molecule type" value="Genomic_DNA"/>
</dbReference>
<gene>
    <name evidence="11" type="ORF">MIND_00756500</name>
</gene>
<keyword evidence="7" id="KW-0325">Glycoprotein</keyword>
<feature type="signal peptide" evidence="9">
    <location>
        <begin position="1"/>
        <end position="19"/>
    </location>
</feature>
<dbReference type="SMART" id="SM00022">
    <property type="entry name" value="PLAc"/>
    <property type="match status" value="1"/>
</dbReference>
<keyword evidence="5 8" id="KW-0442">Lipid degradation</keyword>
<evidence type="ECO:0000256" key="8">
    <source>
        <dbReference type="PROSITE-ProRule" id="PRU00555"/>
    </source>
</evidence>
<keyword evidence="3 9" id="KW-0732">Signal</keyword>
<evidence type="ECO:0000256" key="9">
    <source>
        <dbReference type="RuleBase" id="RU362103"/>
    </source>
</evidence>
<dbReference type="GeneID" id="59346777"/>
<proteinExistence type="inferred from homology"/>
<dbReference type="OrthoDB" id="4084751at2759"/>
<keyword evidence="6 8" id="KW-0443">Lipid metabolism</keyword>
<dbReference type="GO" id="GO:0005829">
    <property type="term" value="C:cytosol"/>
    <property type="evidence" value="ECO:0007669"/>
    <property type="project" value="TreeGrafter"/>
</dbReference>
<dbReference type="InterPro" id="IPR002642">
    <property type="entry name" value="LysoPLipase_cat_dom"/>
</dbReference>
<evidence type="ECO:0000259" key="10">
    <source>
        <dbReference type="PROSITE" id="PS51210"/>
    </source>
</evidence>
<dbReference type="PANTHER" id="PTHR10728:SF33">
    <property type="entry name" value="LYSOPHOSPHOLIPASE 1-RELATED"/>
    <property type="match status" value="1"/>
</dbReference>
<comment type="similarity">
    <text evidence="1 9">Belongs to the lysophospholipase family.</text>
</comment>
<evidence type="ECO:0000256" key="6">
    <source>
        <dbReference type="ARBA" id="ARBA00023098"/>
    </source>
</evidence>
<evidence type="ECO:0000256" key="4">
    <source>
        <dbReference type="ARBA" id="ARBA00022801"/>
    </source>
</evidence>
<dbReference type="PANTHER" id="PTHR10728">
    <property type="entry name" value="CYTOSOLIC PHOSPHOLIPASE A2"/>
    <property type="match status" value="1"/>
</dbReference>
<protein>
    <recommendedName>
        <fullName evidence="2 9">Lysophospholipase</fullName>
        <ecNumber evidence="2 9">3.1.1.5</ecNumber>
    </recommendedName>
</protein>
<evidence type="ECO:0000313" key="12">
    <source>
        <dbReference type="Proteomes" id="UP000636479"/>
    </source>
</evidence>
<dbReference type="GO" id="GO:0004622">
    <property type="term" value="F:phosphatidylcholine lysophospholipase activity"/>
    <property type="evidence" value="ECO:0007669"/>
    <property type="project" value="UniProtKB-EC"/>
</dbReference>
<feature type="chain" id="PRO_5034506420" description="Lysophospholipase" evidence="9">
    <location>
        <begin position="20"/>
        <end position="594"/>
    </location>
</feature>
<dbReference type="InterPro" id="IPR016035">
    <property type="entry name" value="Acyl_Trfase/lysoPLipase"/>
</dbReference>
<dbReference type="GO" id="GO:0046475">
    <property type="term" value="P:glycerophospholipid catabolic process"/>
    <property type="evidence" value="ECO:0007669"/>
    <property type="project" value="TreeGrafter"/>
</dbReference>
<dbReference type="EC" id="3.1.1.5" evidence="2 9"/>
<evidence type="ECO:0000256" key="1">
    <source>
        <dbReference type="ARBA" id="ARBA00008780"/>
    </source>
</evidence>
<evidence type="ECO:0000256" key="7">
    <source>
        <dbReference type="ARBA" id="ARBA00023180"/>
    </source>
</evidence>